<dbReference type="Pfam" id="PF17820">
    <property type="entry name" value="PDZ_6"/>
    <property type="match status" value="1"/>
</dbReference>
<comment type="caution">
    <text evidence="6">The sequence shown here is derived from an EMBL/GenBank/DDBJ whole genome shotgun (WGS) entry which is preliminary data.</text>
</comment>
<dbReference type="Pfam" id="PF03572">
    <property type="entry name" value="Peptidase_S41"/>
    <property type="match status" value="1"/>
</dbReference>
<dbReference type="SMART" id="SM00228">
    <property type="entry name" value="PDZ"/>
    <property type="match status" value="1"/>
</dbReference>
<dbReference type="Gene3D" id="3.30.750.44">
    <property type="match status" value="1"/>
</dbReference>
<dbReference type="SUPFAM" id="SSF50156">
    <property type="entry name" value="PDZ domain-like"/>
    <property type="match status" value="1"/>
</dbReference>
<dbReference type="EMBL" id="CADIKR010000009">
    <property type="protein sequence ID" value="CAB3920052.1"/>
    <property type="molecule type" value="Genomic_DNA"/>
</dbReference>
<protein>
    <recommendedName>
        <fullName evidence="5">PDZ domain-containing protein</fullName>
    </recommendedName>
</protein>
<dbReference type="PANTHER" id="PTHR32060">
    <property type="entry name" value="TAIL-SPECIFIC PROTEASE"/>
    <property type="match status" value="1"/>
</dbReference>
<keyword evidence="2" id="KW-0645">Protease</keyword>
<dbReference type="SMART" id="SM00245">
    <property type="entry name" value="TSPc"/>
    <property type="match status" value="1"/>
</dbReference>
<evidence type="ECO:0000259" key="5">
    <source>
        <dbReference type="PROSITE" id="PS50106"/>
    </source>
</evidence>
<sequence length="506" mass="51888">MTKLSFAFWAEAFRTALVSAPLRSPPSSGAGPAAAKKQASFAGRVYVLRQSLCALLWACTTAHASAAAMTRQEIEATLAAAMTQVVDQYVDPLDSRVLVVHGLSALKALPGAEDPSRKAAIEQAVLTGHQTEGMTPQIRILTGEILRFDDGSPREMALDAALRGMMAGLDPYSRVATPAELAAPPASVGLELSIRDGALTVVRPLPGSPGERAGVQAGDVVTHVDGRATADLPLPEAVALLRGTAGTRPTLTLRRPGLSSAITAQPVRGPVQAPPTVRWDLDGALAVIRISAFDSRTGRQLRDALDAASAHAEAPLSGLVLDLRGNAGGLLDAAEQVAGMVLPEGSEIGSLRGRTPGNARTLRARAPLVPQGVPVVVLVDHRTGAGAEIVAAALQDHGRALLIGTATLGAGTIQTVRSLPGDQGALVITTARVHRADGARLDSVGVAPDMLLDKTGRRVTLRADIAADFNSALAQRVRAAVASAPDGADTALLAALTALAAATTGD</sequence>
<dbReference type="Proteomes" id="UP000507140">
    <property type="component" value="Unassembled WGS sequence"/>
</dbReference>
<proteinExistence type="inferred from homology"/>
<evidence type="ECO:0000313" key="6">
    <source>
        <dbReference type="EMBL" id="CAB3920052.1"/>
    </source>
</evidence>
<feature type="domain" description="PDZ" evidence="5">
    <location>
        <begin position="174"/>
        <end position="256"/>
    </location>
</feature>
<evidence type="ECO:0000256" key="4">
    <source>
        <dbReference type="ARBA" id="ARBA00022825"/>
    </source>
</evidence>
<evidence type="ECO:0000256" key="2">
    <source>
        <dbReference type="ARBA" id="ARBA00022670"/>
    </source>
</evidence>
<name>A0ABM8LLC5_9BURK</name>
<dbReference type="InterPro" id="IPR041489">
    <property type="entry name" value="PDZ_6"/>
</dbReference>
<gene>
    <name evidence="6" type="ORF">LMG3415_05482</name>
</gene>
<evidence type="ECO:0000256" key="1">
    <source>
        <dbReference type="ARBA" id="ARBA00009179"/>
    </source>
</evidence>
<dbReference type="CDD" id="cd07560">
    <property type="entry name" value="Peptidase_S41_CPP"/>
    <property type="match status" value="1"/>
</dbReference>
<dbReference type="InterPro" id="IPR005151">
    <property type="entry name" value="Tail-specific_protease"/>
</dbReference>
<dbReference type="PROSITE" id="PS50106">
    <property type="entry name" value="PDZ"/>
    <property type="match status" value="1"/>
</dbReference>
<dbReference type="InterPro" id="IPR036034">
    <property type="entry name" value="PDZ_sf"/>
</dbReference>
<keyword evidence="3" id="KW-0378">Hydrolase</keyword>
<evidence type="ECO:0000256" key="3">
    <source>
        <dbReference type="ARBA" id="ARBA00022801"/>
    </source>
</evidence>
<keyword evidence="7" id="KW-1185">Reference proteome</keyword>
<dbReference type="InterPro" id="IPR029045">
    <property type="entry name" value="ClpP/crotonase-like_dom_sf"/>
</dbReference>
<reference evidence="6 7" key="1">
    <citation type="submission" date="2020-04" db="EMBL/GenBank/DDBJ databases">
        <authorList>
            <person name="De Canck E."/>
        </authorList>
    </citation>
    <scope>NUCLEOTIDE SEQUENCE [LARGE SCALE GENOMIC DNA]</scope>
    <source>
        <strain evidence="6 7">LMG 3415</strain>
    </source>
</reference>
<dbReference type="Gene3D" id="3.90.226.10">
    <property type="entry name" value="2-enoyl-CoA Hydratase, Chain A, domain 1"/>
    <property type="match status" value="1"/>
</dbReference>
<keyword evidence="4" id="KW-0720">Serine protease</keyword>
<evidence type="ECO:0000313" key="7">
    <source>
        <dbReference type="Proteomes" id="UP000507140"/>
    </source>
</evidence>
<dbReference type="InterPro" id="IPR001478">
    <property type="entry name" value="PDZ"/>
</dbReference>
<dbReference type="Gene3D" id="2.30.42.10">
    <property type="match status" value="1"/>
</dbReference>
<accession>A0ABM8LLC5</accession>
<organism evidence="6 7">
    <name type="scientific">Achromobacter mucicolens</name>
    <dbReference type="NCBI Taxonomy" id="1389922"/>
    <lineage>
        <taxon>Bacteria</taxon>
        <taxon>Pseudomonadati</taxon>
        <taxon>Pseudomonadota</taxon>
        <taxon>Betaproteobacteria</taxon>
        <taxon>Burkholderiales</taxon>
        <taxon>Alcaligenaceae</taxon>
        <taxon>Achromobacter</taxon>
    </lineage>
</organism>
<dbReference type="InterPro" id="IPR004447">
    <property type="entry name" value="Peptidase_S41A"/>
</dbReference>
<dbReference type="PANTHER" id="PTHR32060:SF30">
    <property type="entry name" value="CARBOXY-TERMINAL PROCESSING PROTEASE CTPA"/>
    <property type="match status" value="1"/>
</dbReference>
<dbReference type="SUPFAM" id="SSF52096">
    <property type="entry name" value="ClpP/crotonase"/>
    <property type="match status" value="1"/>
</dbReference>
<comment type="similarity">
    <text evidence="1">Belongs to the peptidase S41A family.</text>
</comment>
<dbReference type="CDD" id="cd06782">
    <property type="entry name" value="cpPDZ_CPP-like"/>
    <property type="match status" value="1"/>
</dbReference>